<reference evidence="2 3" key="1">
    <citation type="submission" date="2017-08" db="EMBL/GenBank/DDBJ databases">
        <title>Infants hospitalized years apart are colonized by the same room-sourced microbial strains.</title>
        <authorList>
            <person name="Brooks B."/>
            <person name="Olm M.R."/>
            <person name="Firek B.A."/>
            <person name="Baker R."/>
            <person name="Thomas B.C."/>
            <person name="Morowitz M.J."/>
            <person name="Banfield J.F."/>
        </authorList>
    </citation>
    <scope>NUCLEOTIDE SEQUENCE [LARGE SCALE GENOMIC DNA]</scope>
    <source>
        <strain evidence="2">S2_012_000_R2_81</strain>
    </source>
</reference>
<dbReference type="SUPFAM" id="SSF53448">
    <property type="entry name" value="Nucleotide-diphospho-sugar transferases"/>
    <property type="match status" value="1"/>
</dbReference>
<proteinExistence type="predicted"/>
<accession>A0A2W5FMZ6</accession>
<dbReference type="EMBL" id="QFOD01000004">
    <property type="protein sequence ID" value="PZP34346.1"/>
    <property type="molecule type" value="Genomic_DNA"/>
</dbReference>
<dbReference type="InterPro" id="IPR029044">
    <property type="entry name" value="Nucleotide-diphossugar_trans"/>
</dbReference>
<gene>
    <name evidence="2" type="ORF">DI603_05135</name>
</gene>
<evidence type="ECO:0000313" key="3">
    <source>
        <dbReference type="Proteomes" id="UP000249633"/>
    </source>
</evidence>
<keyword evidence="1" id="KW-0808">Transferase</keyword>
<protein>
    <recommendedName>
        <fullName evidence="4">Glycosyltransferase</fullName>
    </recommendedName>
</protein>
<dbReference type="PANTHER" id="PTHR32385">
    <property type="entry name" value="MANNOSYL PHOSPHORYLINOSITOL CERAMIDE SYNTHASE"/>
    <property type="match status" value="1"/>
</dbReference>
<dbReference type="Gene3D" id="3.90.550.20">
    <property type="match status" value="1"/>
</dbReference>
<evidence type="ECO:0000256" key="1">
    <source>
        <dbReference type="ARBA" id="ARBA00022679"/>
    </source>
</evidence>
<dbReference type="Pfam" id="PF04488">
    <property type="entry name" value="Gly_transf_sug"/>
    <property type="match status" value="1"/>
</dbReference>
<sequence>MRKMRSKYFGLRHSASHDPDRMFNRALSYVQRRIEAAFRRLALGLLNRRYRRRAAQFQYPHPAEGQVVPRQVFQIFLGHGLPLELVPHREALIARNPDWSFQLFDDTAVEHYIGTHYPALLPIYHCIEPRYSAARADFFRYLLIYREGGVYLDVKSTFTRPLDEVLRGKQGFVLSNWDNQTKGTPHYRFGTHLDIPNRRGEFLQCVLAAPAGHPFLRAVIDNVVLQVLSYSPRVHGVGREGVLRTTGPIPFTLPILTLRHRHAHTYCDIFSEGFVYSVLEEGSHHRLSKAHYSTLSLPIARPPTV</sequence>
<dbReference type="GO" id="GO:0000030">
    <property type="term" value="F:mannosyltransferase activity"/>
    <property type="evidence" value="ECO:0007669"/>
    <property type="project" value="TreeGrafter"/>
</dbReference>
<comment type="caution">
    <text evidence="2">The sequence shown here is derived from an EMBL/GenBank/DDBJ whole genome shotgun (WGS) entry which is preliminary data.</text>
</comment>
<dbReference type="InterPro" id="IPR051706">
    <property type="entry name" value="Glycosyltransferase_domain"/>
</dbReference>
<organism evidence="2 3">
    <name type="scientific">Roseateles depolymerans</name>
    <dbReference type="NCBI Taxonomy" id="76731"/>
    <lineage>
        <taxon>Bacteria</taxon>
        <taxon>Pseudomonadati</taxon>
        <taxon>Pseudomonadota</taxon>
        <taxon>Betaproteobacteria</taxon>
        <taxon>Burkholderiales</taxon>
        <taxon>Sphaerotilaceae</taxon>
        <taxon>Roseateles</taxon>
    </lineage>
</organism>
<dbReference type="InterPro" id="IPR007577">
    <property type="entry name" value="GlycoTrfase_DXD_sugar-bd_CS"/>
</dbReference>
<dbReference type="GO" id="GO:0016020">
    <property type="term" value="C:membrane"/>
    <property type="evidence" value="ECO:0007669"/>
    <property type="project" value="GOC"/>
</dbReference>
<dbReference type="GO" id="GO:0051999">
    <property type="term" value="P:mannosyl-inositol phosphorylceramide biosynthetic process"/>
    <property type="evidence" value="ECO:0007669"/>
    <property type="project" value="TreeGrafter"/>
</dbReference>
<evidence type="ECO:0000313" key="2">
    <source>
        <dbReference type="EMBL" id="PZP34346.1"/>
    </source>
</evidence>
<evidence type="ECO:0008006" key="4">
    <source>
        <dbReference type="Google" id="ProtNLM"/>
    </source>
</evidence>
<dbReference type="Proteomes" id="UP000249633">
    <property type="component" value="Unassembled WGS sequence"/>
</dbReference>
<name>A0A2W5FMZ6_9BURK</name>
<dbReference type="PANTHER" id="PTHR32385:SF15">
    <property type="entry name" value="INOSITOL PHOSPHOCERAMIDE MANNOSYLTRANSFERASE 1"/>
    <property type="match status" value="1"/>
</dbReference>
<dbReference type="AlphaFoldDB" id="A0A2W5FMZ6"/>